<proteinExistence type="predicted"/>
<organism evidence="1 2">
    <name type="scientific">Virgisporangium aurantiacum</name>
    <dbReference type="NCBI Taxonomy" id="175570"/>
    <lineage>
        <taxon>Bacteria</taxon>
        <taxon>Bacillati</taxon>
        <taxon>Actinomycetota</taxon>
        <taxon>Actinomycetes</taxon>
        <taxon>Micromonosporales</taxon>
        <taxon>Micromonosporaceae</taxon>
        <taxon>Virgisporangium</taxon>
    </lineage>
</organism>
<dbReference type="Proteomes" id="UP000612585">
    <property type="component" value="Unassembled WGS sequence"/>
</dbReference>
<sequence>MTAPVDPVVEWYDHTARAVALSGVTSPPEASRIWAVTWLAARRAVRDARRGRAVPAALVTAVQSVLETLVPAAAPPLAGAAAASLDRLGREQLIARRAVARGVDAGRLAADDVLAERSDDGPHPAAWRPYLIASPNHVAPDPPPGPEHPDYARDLAEVRTLGAADSVARTADQTEVARFWAQPSLSIYTAATRASLAGLDASIAERVELVTVLHVVTLDAQIVGYAAGERHPRWRPGRALGGPARNGWTPLIQPEPAEPEFPCLHTTYCGAAEVVLTALAGHPSAVPLRLGPRTYTDWRQLTAECVDAGVWGGLHLRTSTAAGAALGRRVAFRGLSRWSGHSV</sequence>
<dbReference type="PANTHER" id="PTHR34599:SF1">
    <property type="entry name" value="PHOSPHATIDIC ACID PHOSPHATASE TYPE 2_HALOPEROXIDASE DOMAIN-CONTAINING PROTEIN"/>
    <property type="match status" value="1"/>
</dbReference>
<reference evidence="1" key="1">
    <citation type="submission" date="2021-01" db="EMBL/GenBank/DDBJ databases">
        <title>Whole genome shotgun sequence of Virgisporangium aurantiacum NBRC 16421.</title>
        <authorList>
            <person name="Komaki H."/>
            <person name="Tamura T."/>
        </authorList>
    </citation>
    <scope>NUCLEOTIDE SEQUENCE</scope>
    <source>
        <strain evidence="1">NBRC 16421</strain>
    </source>
</reference>
<name>A0A8J3ZMV5_9ACTN</name>
<dbReference type="AlphaFoldDB" id="A0A8J3ZMV5"/>
<dbReference type="EMBL" id="BOPG01000120">
    <property type="protein sequence ID" value="GIJ64523.1"/>
    <property type="molecule type" value="Genomic_DNA"/>
</dbReference>
<dbReference type="InterPro" id="IPR036938">
    <property type="entry name" value="PAP2/HPO_sf"/>
</dbReference>
<keyword evidence="2" id="KW-1185">Reference proteome</keyword>
<dbReference type="RefSeq" id="WP_204013387.1">
    <property type="nucleotide sequence ID" value="NZ_BOPG01000120.1"/>
</dbReference>
<dbReference type="SUPFAM" id="SSF48317">
    <property type="entry name" value="Acid phosphatase/Vanadium-dependent haloperoxidase"/>
    <property type="match status" value="1"/>
</dbReference>
<gene>
    <name evidence="1" type="ORF">Vau01_120390</name>
</gene>
<dbReference type="Gene3D" id="1.10.606.20">
    <property type="match status" value="1"/>
</dbReference>
<protein>
    <recommendedName>
        <fullName evidence="3">PAP2 superfamily protein</fullName>
    </recommendedName>
</protein>
<dbReference type="PANTHER" id="PTHR34599">
    <property type="entry name" value="PEROXIDASE-RELATED"/>
    <property type="match status" value="1"/>
</dbReference>
<evidence type="ECO:0008006" key="3">
    <source>
        <dbReference type="Google" id="ProtNLM"/>
    </source>
</evidence>
<comment type="caution">
    <text evidence="1">The sequence shown here is derived from an EMBL/GenBank/DDBJ whole genome shotgun (WGS) entry which is preliminary data.</text>
</comment>
<evidence type="ECO:0000313" key="2">
    <source>
        <dbReference type="Proteomes" id="UP000612585"/>
    </source>
</evidence>
<dbReference type="InterPro" id="IPR052559">
    <property type="entry name" value="V-haloperoxidase"/>
</dbReference>
<evidence type="ECO:0000313" key="1">
    <source>
        <dbReference type="EMBL" id="GIJ64523.1"/>
    </source>
</evidence>
<accession>A0A8J3ZMV5</accession>